<dbReference type="Gene3D" id="3.40.50.150">
    <property type="entry name" value="Vaccinia Virus protein VP39"/>
    <property type="match status" value="1"/>
</dbReference>
<dbReference type="InterPro" id="IPR013216">
    <property type="entry name" value="Methyltransf_11"/>
</dbReference>
<dbReference type="InterPro" id="IPR010233">
    <property type="entry name" value="UbiG_MeTrfase"/>
</dbReference>
<comment type="caution">
    <text evidence="6">The sequence shown here is derived from an EMBL/GenBank/DDBJ whole genome shotgun (WGS) entry which is preliminary data.</text>
</comment>
<keyword evidence="1" id="KW-0489">Methyltransferase</keyword>
<dbReference type="EMBL" id="BSOG01000003">
    <property type="protein sequence ID" value="GLR13931.1"/>
    <property type="molecule type" value="Genomic_DNA"/>
</dbReference>
<evidence type="ECO:0000256" key="3">
    <source>
        <dbReference type="ARBA" id="ARBA00022688"/>
    </source>
</evidence>
<organism evidence="6 7">
    <name type="scientific">Chitinimonas prasina</name>
    <dbReference type="NCBI Taxonomy" id="1434937"/>
    <lineage>
        <taxon>Bacteria</taxon>
        <taxon>Pseudomonadati</taxon>
        <taxon>Pseudomonadota</taxon>
        <taxon>Betaproteobacteria</taxon>
        <taxon>Neisseriales</taxon>
        <taxon>Chitinibacteraceae</taxon>
        <taxon>Chitinimonas</taxon>
    </lineage>
</organism>
<protein>
    <submittedName>
        <fullName evidence="6">Ubiquinone biosynthesis O-methyltransferase</fullName>
    </submittedName>
</protein>
<dbReference type="PANTHER" id="PTHR43464:SF19">
    <property type="entry name" value="UBIQUINONE BIOSYNTHESIS O-METHYLTRANSFERASE, MITOCHONDRIAL"/>
    <property type="match status" value="1"/>
</dbReference>
<keyword evidence="3" id="KW-0831">Ubiquinone biosynthesis</keyword>
<keyword evidence="7" id="KW-1185">Reference proteome</keyword>
<evidence type="ECO:0000256" key="1">
    <source>
        <dbReference type="ARBA" id="ARBA00022603"/>
    </source>
</evidence>
<gene>
    <name evidence="6" type="primary">ubiG_2</name>
    <name evidence="6" type="ORF">GCM10007907_27210</name>
</gene>
<dbReference type="CDD" id="cd02440">
    <property type="entry name" value="AdoMet_MTases"/>
    <property type="match status" value="1"/>
</dbReference>
<dbReference type="Proteomes" id="UP001156706">
    <property type="component" value="Unassembled WGS sequence"/>
</dbReference>
<dbReference type="InterPro" id="IPR029063">
    <property type="entry name" value="SAM-dependent_MTases_sf"/>
</dbReference>
<keyword evidence="6" id="KW-0830">Ubiquinone</keyword>
<evidence type="ECO:0000313" key="7">
    <source>
        <dbReference type="Proteomes" id="UP001156706"/>
    </source>
</evidence>
<feature type="domain" description="Methyltransferase type 11" evidence="5">
    <location>
        <begin position="56"/>
        <end position="151"/>
    </location>
</feature>
<accession>A0ABQ5YH81</accession>
<evidence type="ECO:0000313" key="6">
    <source>
        <dbReference type="EMBL" id="GLR13931.1"/>
    </source>
</evidence>
<evidence type="ECO:0000256" key="4">
    <source>
        <dbReference type="ARBA" id="ARBA00022691"/>
    </source>
</evidence>
<dbReference type="SUPFAM" id="SSF53335">
    <property type="entry name" value="S-adenosyl-L-methionine-dependent methyltransferases"/>
    <property type="match status" value="1"/>
</dbReference>
<reference evidence="7" key="1">
    <citation type="journal article" date="2019" name="Int. J. Syst. Evol. Microbiol.">
        <title>The Global Catalogue of Microorganisms (GCM) 10K type strain sequencing project: providing services to taxonomists for standard genome sequencing and annotation.</title>
        <authorList>
            <consortium name="The Broad Institute Genomics Platform"/>
            <consortium name="The Broad Institute Genome Sequencing Center for Infectious Disease"/>
            <person name="Wu L."/>
            <person name="Ma J."/>
        </authorList>
    </citation>
    <scope>NUCLEOTIDE SEQUENCE [LARGE SCALE GENOMIC DNA]</scope>
    <source>
        <strain evidence="7">NBRC 110044</strain>
    </source>
</reference>
<proteinExistence type="predicted"/>
<evidence type="ECO:0000256" key="2">
    <source>
        <dbReference type="ARBA" id="ARBA00022679"/>
    </source>
</evidence>
<dbReference type="Pfam" id="PF08241">
    <property type="entry name" value="Methyltransf_11"/>
    <property type="match status" value="1"/>
</dbReference>
<keyword evidence="4" id="KW-0949">S-adenosyl-L-methionine</keyword>
<dbReference type="PANTHER" id="PTHR43464">
    <property type="entry name" value="METHYLTRANSFERASE"/>
    <property type="match status" value="1"/>
</dbReference>
<dbReference type="RefSeq" id="WP_284197028.1">
    <property type="nucleotide sequence ID" value="NZ_BSOG01000003.1"/>
</dbReference>
<name>A0ABQ5YH81_9NEIS</name>
<sequence>MPVINNAIYDQVAHTWWDEDGFMSLLRTAINPPRFAYFEAALTGVLQRQPAGLKVLDVGCGGGLLSERFAALGCQVTGLDRAAAGLAAARAHAEASGLCIDYQQGSAEQLPFADQQFDVVCCCDVLEHVDDVDAVLAEIARVLKPGGVFFFDTINRTLRSKLLAIKLAQDWALTRLMPADVHVWHQFIRPQELRQGMARHGLGQVVMAGLSPVGNPLRPLWGLLLHKLGRLSFAGLGERVRLGATRDMSVSYMGYALREAAAG</sequence>
<keyword evidence="2" id="KW-0808">Transferase</keyword>
<evidence type="ECO:0000259" key="5">
    <source>
        <dbReference type="Pfam" id="PF08241"/>
    </source>
</evidence>
<dbReference type="NCBIfam" id="TIGR01983">
    <property type="entry name" value="UbiG"/>
    <property type="match status" value="1"/>
</dbReference>